<dbReference type="Proteomes" id="UP001341840">
    <property type="component" value="Unassembled WGS sequence"/>
</dbReference>
<proteinExistence type="predicted"/>
<organism evidence="2 3">
    <name type="scientific">Stylosanthes scabra</name>
    <dbReference type="NCBI Taxonomy" id="79078"/>
    <lineage>
        <taxon>Eukaryota</taxon>
        <taxon>Viridiplantae</taxon>
        <taxon>Streptophyta</taxon>
        <taxon>Embryophyta</taxon>
        <taxon>Tracheophyta</taxon>
        <taxon>Spermatophyta</taxon>
        <taxon>Magnoliopsida</taxon>
        <taxon>eudicotyledons</taxon>
        <taxon>Gunneridae</taxon>
        <taxon>Pentapetalae</taxon>
        <taxon>rosids</taxon>
        <taxon>fabids</taxon>
        <taxon>Fabales</taxon>
        <taxon>Fabaceae</taxon>
        <taxon>Papilionoideae</taxon>
        <taxon>50 kb inversion clade</taxon>
        <taxon>dalbergioids sensu lato</taxon>
        <taxon>Dalbergieae</taxon>
        <taxon>Pterocarpus clade</taxon>
        <taxon>Stylosanthes</taxon>
    </lineage>
</organism>
<accession>A0ABU6QN27</accession>
<comment type="caution">
    <text evidence="2">The sequence shown here is derived from an EMBL/GenBank/DDBJ whole genome shotgun (WGS) entry which is preliminary data.</text>
</comment>
<sequence>MEVTQPVQCLMKPTHMRGKLAVLGRICSQQHVGNPPPNQSPAVNSDAVPNKEGAEITTSAEIPANSNLNSAIIGEQNPAINEQLKESVNDCDPNIFGPWMLARKMQWRNPRKLSRIEDKVNSGKPTQAGSRFHILGQQE</sequence>
<evidence type="ECO:0000256" key="1">
    <source>
        <dbReference type="SAM" id="MobiDB-lite"/>
    </source>
</evidence>
<name>A0ABU6QN27_9FABA</name>
<gene>
    <name evidence="2" type="ORF">PIB30_070453</name>
</gene>
<evidence type="ECO:0000313" key="3">
    <source>
        <dbReference type="Proteomes" id="UP001341840"/>
    </source>
</evidence>
<protein>
    <submittedName>
        <fullName evidence="2">Uncharacterized protein</fullName>
    </submittedName>
</protein>
<reference evidence="2 3" key="1">
    <citation type="journal article" date="2023" name="Plants (Basel)">
        <title>Bridging the Gap: Combining Genomics and Transcriptomics Approaches to Understand Stylosanthes scabra, an Orphan Legume from the Brazilian Caatinga.</title>
        <authorList>
            <person name="Ferreira-Neto J.R.C."/>
            <person name="da Silva M.D."/>
            <person name="Binneck E."/>
            <person name="de Melo N.F."/>
            <person name="da Silva R.H."/>
            <person name="de Melo A.L.T.M."/>
            <person name="Pandolfi V."/>
            <person name="Bustamante F.O."/>
            <person name="Brasileiro-Vidal A.C."/>
            <person name="Benko-Iseppon A.M."/>
        </authorList>
    </citation>
    <scope>NUCLEOTIDE SEQUENCE [LARGE SCALE GENOMIC DNA]</scope>
    <source>
        <tissue evidence="2">Leaves</tissue>
    </source>
</reference>
<keyword evidence="3" id="KW-1185">Reference proteome</keyword>
<evidence type="ECO:0000313" key="2">
    <source>
        <dbReference type="EMBL" id="MED6113401.1"/>
    </source>
</evidence>
<feature type="region of interest" description="Disordered" evidence="1">
    <location>
        <begin position="116"/>
        <end position="139"/>
    </location>
</feature>
<dbReference type="EMBL" id="JASCZI010000794">
    <property type="protein sequence ID" value="MED6113401.1"/>
    <property type="molecule type" value="Genomic_DNA"/>
</dbReference>